<dbReference type="Proteomes" id="UP000266188">
    <property type="component" value="Unassembled WGS sequence"/>
</dbReference>
<gene>
    <name evidence="3" type="ORF">PHISCL_10291</name>
</gene>
<dbReference type="AlphaFoldDB" id="A0A3A2Z2R8"/>
<accession>A0A3A2Z2R8</accession>
<evidence type="ECO:0008006" key="5">
    <source>
        <dbReference type="Google" id="ProtNLM"/>
    </source>
</evidence>
<proteinExistence type="predicted"/>
<reference evidence="4" key="1">
    <citation type="submission" date="2017-02" db="EMBL/GenBank/DDBJ databases">
        <authorList>
            <person name="Tafer H."/>
            <person name="Lopandic K."/>
        </authorList>
    </citation>
    <scope>NUCLEOTIDE SEQUENCE [LARGE SCALE GENOMIC DNA]</scope>
    <source>
        <strain evidence="4">CBS 366.77</strain>
    </source>
</reference>
<feature type="coiled-coil region" evidence="1">
    <location>
        <begin position="71"/>
        <end position="126"/>
    </location>
</feature>
<keyword evidence="1" id="KW-0175">Coiled coil</keyword>
<evidence type="ECO:0000313" key="4">
    <source>
        <dbReference type="Proteomes" id="UP000266188"/>
    </source>
</evidence>
<feature type="region of interest" description="Disordered" evidence="2">
    <location>
        <begin position="131"/>
        <end position="152"/>
    </location>
</feature>
<evidence type="ECO:0000256" key="1">
    <source>
        <dbReference type="SAM" id="Coils"/>
    </source>
</evidence>
<name>A0A3A2Z2R8_9EURO</name>
<dbReference type="EMBL" id="MVGC01001068">
    <property type="protein sequence ID" value="RJE17372.1"/>
    <property type="molecule type" value="Genomic_DNA"/>
</dbReference>
<keyword evidence="4" id="KW-1185">Reference proteome</keyword>
<protein>
    <recommendedName>
        <fullName evidence="5">Zn(2)-C6 fungal-type domain-containing protein</fullName>
    </recommendedName>
</protein>
<comment type="caution">
    <text evidence="3">The sequence shown here is derived from an EMBL/GenBank/DDBJ whole genome shotgun (WGS) entry which is preliminary data.</text>
</comment>
<organism evidence="3 4">
    <name type="scientific">Aspergillus sclerotialis</name>
    <dbReference type="NCBI Taxonomy" id="2070753"/>
    <lineage>
        <taxon>Eukaryota</taxon>
        <taxon>Fungi</taxon>
        <taxon>Dikarya</taxon>
        <taxon>Ascomycota</taxon>
        <taxon>Pezizomycotina</taxon>
        <taxon>Eurotiomycetes</taxon>
        <taxon>Eurotiomycetidae</taxon>
        <taxon>Eurotiales</taxon>
        <taxon>Aspergillaceae</taxon>
        <taxon>Aspergillus</taxon>
        <taxon>Aspergillus subgen. Polypaecilum</taxon>
    </lineage>
</organism>
<evidence type="ECO:0000313" key="3">
    <source>
        <dbReference type="EMBL" id="RJE17372.1"/>
    </source>
</evidence>
<sequence length="184" mass="21162">MSSSTRRSRLADIIFSQGFTMTVRCDRCFKHNLECRVLPPHKKCSECVRVGRRCEREMVSENEWKQLDRAREKIKSDMRSAEDSVNELSESLSSIASSLSSAILKLKRLKREQEFLDERQTKMMRRDLEILDFLDEENPPPSPPRETSSSSDIMNALCPVDDIVCLDFLNPEILPPPLEHSSSS</sequence>
<evidence type="ECO:0000256" key="2">
    <source>
        <dbReference type="SAM" id="MobiDB-lite"/>
    </source>
</evidence>